<feature type="coiled-coil region" evidence="1">
    <location>
        <begin position="146"/>
        <end position="184"/>
    </location>
</feature>
<dbReference type="Proteomes" id="UP000018208">
    <property type="component" value="Unassembled WGS sequence"/>
</dbReference>
<name>V6LJD6_9EUKA</name>
<keyword evidence="4" id="KW-1185">Reference proteome</keyword>
<evidence type="ECO:0000256" key="1">
    <source>
        <dbReference type="SAM" id="Coils"/>
    </source>
</evidence>
<accession>V6LJD6</accession>
<feature type="coiled-coil region" evidence="1">
    <location>
        <begin position="58"/>
        <end position="85"/>
    </location>
</feature>
<proteinExistence type="predicted"/>
<dbReference type="EMBL" id="KI546133">
    <property type="protein sequence ID" value="EST43821.1"/>
    <property type="molecule type" value="Genomic_DNA"/>
</dbReference>
<evidence type="ECO:0000313" key="3">
    <source>
        <dbReference type="EMBL" id="KAH0577180.1"/>
    </source>
</evidence>
<protein>
    <submittedName>
        <fullName evidence="2">Uncharacterized protein</fullName>
    </submittedName>
</protein>
<reference evidence="2 3" key="1">
    <citation type="journal article" date="2014" name="PLoS Genet.">
        <title>The Genome of Spironucleus salmonicida Highlights a Fish Pathogen Adapted to Fluctuating Environments.</title>
        <authorList>
            <person name="Xu F."/>
            <person name="Jerlstrom-Hultqvist J."/>
            <person name="Einarsson E."/>
            <person name="Astvaldsson A."/>
            <person name="Svard S.G."/>
            <person name="Andersson J.O."/>
        </authorList>
    </citation>
    <scope>NUCLEOTIDE SEQUENCE</scope>
    <source>
        <strain evidence="3">ATCC 50377</strain>
    </source>
</reference>
<dbReference type="EMBL" id="AUWU02000001">
    <property type="protein sequence ID" value="KAH0577180.1"/>
    <property type="molecule type" value="Genomic_DNA"/>
</dbReference>
<evidence type="ECO:0000313" key="2">
    <source>
        <dbReference type="EMBL" id="EST43821.1"/>
    </source>
</evidence>
<keyword evidence="1" id="KW-0175">Coiled coil</keyword>
<gene>
    <name evidence="2" type="ORF">SS50377_16442</name>
    <name evidence="3" type="ORF">SS50377_20531</name>
</gene>
<sequence length="596" mass="70243">MEEFTSIKQILKELKDQLPKFPQIDIEGIQIQLIQFSEEHELALMQNEDQGHEIISLHQQLDELNDRFREKMHNKTEQNEYLQEKRAELISTNKTMLERVQKFSTDLTTLKQDLNNVKLITQTPLLINSPKIPFQLQSKLHSQLQQIDQNEKISRLEVRIQELLDDKNELIEEKLRMKKQLNRRTLIDSVTETQEHQQQDYTIYITEIDNLKAQLGQKPNQDKHIQCDISKEEINSLNNSLQVYSNQIKTLQSQNLHLQQRSELLETNLTLEDIPQSKDYAAEITEKDLKISQLIEQTLIVNDNTEILDGLRNEIQRQVVAEKRLKFKFKKETEKILSKNKEIETLKQEVQNQGMGMIKYKKLINLVMNLFDIDDVDFSTWNQKLSSRLGLVENVEYFKTMNQQMETRELKLLQNIDLLQNKVNITEKRGTLLLNENLSMRNTMSFKSKQLQNLENKYNQTRIDYDQLQISFNQVKLEKGSKVQNQESYNNLEEYYKDRENKLKQEIFKIQIKLKQIRPIGHSKPDVKIVSTQTSKAIEKSVINQSQPQQKSTSQRKITAQKSFDVEMHAQILLDETLAAEIRAQAGIEIWRQISK</sequence>
<feature type="coiled-coil region" evidence="1">
    <location>
        <begin position="227"/>
        <end position="268"/>
    </location>
</feature>
<feature type="coiled-coil region" evidence="1">
    <location>
        <begin position="402"/>
        <end position="471"/>
    </location>
</feature>
<organism evidence="2">
    <name type="scientific">Spironucleus salmonicida</name>
    <dbReference type="NCBI Taxonomy" id="348837"/>
    <lineage>
        <taxon>Eukaryota</taxon>
        <taxon>Metamonada</taxon>
        <taxon>Diplomonadida</taxon>
        <taxon>Hexamitidae</taxon>
        <taxon>Hexamitinae</taxon>
        <taxon>Spironucleus</taxon>
    </lineage>
</organism>
<dbReference type="AlphaFoldDB" id="V6LJD6"/>
<evidence type="ECO:0000313" key="4">
    <source>
        <dbReference type="Proteomes" id="UP000018208"/>
    </source>
</evidence>
<dbReference type="VEuPathDB" id="GiardiaDB:SS50377_20531"/>
<reference evidence="3" key="2">
    <citation type="submission" date="2020-12" db="EMBL/GenBank/DDBJ databases">
        <title>New Spironucleus salmonicida genome in near-complete chromosomes.</title>
        <authorList>
            <person name="Xu F."/>
            <person name="Kurt Z."/>
            <person name="Jimenez-Gonzalez A."/>
            <person name="Astvaldsson A."/>
            <person name="Andersson J.O."/>
            <person name="Svard S.G."/>
        </authorList>
    </citation>
    <scope>NUCLEOTIDE SEQUENCE</scope>
    <source>
        <strain evidence="3">ATCC 50377</strain>
    </source>
</reference>